<evidence type="ECO:0000313" key="6">
    <source>
        <dbReference type="EMBL" id="CAH0369621.1"/>
    </source>
</evidence>
<accession>A0A8J2SFC4</accession>
<feature type="domain" description="MYND-type" evidence="5">
    <location>
        <begin position="6"/>
        <end position="47"/>
    </location>
</feature>
<keyword evidence="2 4" id="KW-0863">Zinc-finger</keyword>
<evidence type="ECO:0000256" key="4">
    <source>
        <dbReference type="PROSITE-ProRule" id="PRU00134"/>
    </source>
</evidence>
<dbReference type="Pfam" id="PF12906">
    <property type="entry name" value="RINGv"/>
    <property type="match status" value="1"/>
</dbReference>
<dbReference type="Gene3D" id="6.10.140.2220">
    <property type="match status" value="1"/>
</dbReference>
<evidence type="ECO:0000313" key="7">
    <source>
        <dbReference type="Proteomes" id="UP000789595"/>
    </source>
</evidence>
<keyword evidence="3" id="KW-0862">Zinc</keyword>
<dbReference type="SUPFAM" id="SSF48452">
    <property type="entry name" value="TPR-like"/>
    <property type="match status" value="1"/>
</dbReference>
<gene>
    <name evidence="6" type="ORF">PECAL_2P27490</name>
</gene>
<keyword evidence="1" id="KW-0479">Metal-binding</keyword>
<reference evidence="6" key="1">
    <citation type="submission" date="2021-11" db="EMBL/GenBank/DDBJ databases">
        <authorList>
            <consortium name="Genoscope - CEA"/>
            <person name="William W."/>
        </authorList>
    </citation>
    <scope>NUCLEOTIDE SEQUENCE</scope>
</reference>
<evidence type="ECO:0000256" key="2">
    <source>
        <dbReference type="ARBA" id="ARBA00022771"/>
    </source>
</evidence>
<proteinExistence type="predicted"/>
<evidence type="ECO:0000256" key="1">
    <source>
        <dbReference type="ARBA" id="ARBA00022723"/>
    </source>
</evidence>
<organism evidence="6 7">
    <name type="scientific">Pelagomonas calceolata</name>
    <dbReference type="NCBI Taxonomy" id="35677"/>
    <lineage>
        <taxon>Eukaryota</taxon>
        <taxon>Sar</taxon>
        <taxon>Stramenopiles</taxon>
        <taxon>Ochrophyta</taxon>
        <taxon>Pelagophyceae</taxon>
        <taxon>Pelagomonadales</taxon>
        <taxon>Pelagomonadaceae</taxon>
        <taxon>Pelagomonas</taxon>
    </lineage>
</organism>
<dbReference type="InterPro" id="IPR011016">
    <property type="entry name" value="Znf_RING-CH"/>
</dbReference>
<dbReference type="InterPro" id="IPR011990">
    <property type="entry name" value="TPR-like_helical_dom_sf"/>
</dbReference>
<keyword evidence="7" id="KW-1185">Reference proteome</keyword>
<dbReference type="Proteomes" id="UP000789595">
    <property type="component" value="Unassembled WGS sequence"/>
</dbReference>
<comment type="caution">
    <text evidence="6">The sequence shown here is derived from an EMBL/GenBank/DDBJ whole genome shotgun (WGS) entry which is preliminary data.</text>
</comment>
<name>A0A8J2SFC4_9STRA</name>
<dbReference type="SUPFAM" id="SSF144232">
    <property type="entry name" value="HIT/MYND zinc finger-like"/>
    <property type="match status" value="1"/>
</dbReference>
<dbReference type="InterPro" id="IPR002893">
    <property type="entry name" value="Znf_MYND"/>
</dbReference>
<dbReference type="Pfam" id="PF01753">
    <property type="entry name" value="zf-MYND"/>
    <property type="match status" value="1"/>
</dbReference>
<protein>
    <recommendedName>
        <fullName evidence="5">MYND-type domain-containing protein</fullName>
    </recommendedName>
</protein>
<sequence>MILTNCAACAAPLGLSLGKKCGRCSTRYCGPECQVQHWKEGGHDQLCKPIKKAGGAEQYNANKKYTEAVAVAAEKCAEDVKGQTCYICTQALHWKTKEGLVRGCSCRGTAGFVHVSCLAEQAKILLAEGEENNLGFKAMNERWGRWEKCSLCEQLHHGVVRGALGWACWKTYLGRPERDPIRINAMTQLGNGLTALDHHDDALSVREVELATMRRLGTPEEVTIMTKANIAHSYECLGRYEETLALRREVYAQAVAFKHPTDQIIIYANNLAVSLKRAERYEEAKCFLRERIAEGFDRTLGANHISVIKLRWNYAGAFCDDDKASRDDVVKAVATFEELFSTTQRLLGKFHPTTKSAKAYLESGRSKLARFDAQS</sequence>
<dbReference type="GO" id="GO:0008270">
    <property type="term" value="F:zinc ion binding"/>
    <property type="evidence" value="ECO:0007669"/>
    <property type="project" value="UniProtKB-KW"/>
</dbReference>
<dbReference type="PROSITE" id="PS50865">
    <property type="entry name" value="ZF_MYND_2"/>
    <property type="match status" value="1"/>
</dbReference>
<dbReference type="EMBL" id="CAKKNE010000002">
    <property type="protein sequence ID" value="CAH0369621.1"/>
    <property type="molecule type" value="Genomic_DNA"/>
</dbReference>
<evidence type="ECO:0000259" key="5">
    <source>
        <dbReference type="PROSITE" id="PS50865"/>
    </source>
</evidence>
<dbReference type="Gene3D" id="1.25.40.10">
    <property type="entry name" value="Tetratricopeptide repeat domain"/>
    <property type="match status" value="1"/>
</dbReference>
<dbReference type="Gene3D" id="3.30.40.10">
    <property type="entry name" value="Zinc/RING finger domain, C3HC4 (zinc finger)"/>
    <property type="match status" value="1"/>
</dbReference>
<evidence type="ECO:0000256" key="3">
    <source>
        <dbReference type="ARBA" id="ARBA00022833"/>
    </source>
</evidence>
<dbReference type="AlphaFoldDB" id="A0A8J2SFC4"/>
<dbReference type="InterPro" id="IPR013083">
    <property type="entry name" value="Znf_RING/FYVE/PHD"/>
</dbReference>